<evidence type="ECO:0000256" key="3">
    <source>
        <dbReference type="ARBA" id="ARBA00013253"/>
    </source>
</evidence>
<evidence type="ECO:0000256" key="5">
    <source>
        <dbReference type="ARBA" id="ARBA00022679"/>
    </source>
</evidence>
<evidence type="ECO:0000256" key="10">
    <source>
        <dbReference type="ARBA" id="ARBA00029409"/>
    </source>
</evidence>
<evidence type="ECO:0000256" key="8">
    <source>
        <dbReference type="ARBA" id="ARBA00022840"/>
    </source>
</evidence>
<dbReference type="PANTHER" id="PTHR43071:SF1">
    <property type="entry name" value="2-AMINO-4-HYDROXY-6-HYDROXYMETHYLDIHYDROPTERIDINE PYROPHOSPHOKINASE"/>
    <property type="match status" value="1"/>
</dbReference>
<keyword evidence="6" id="KW-0547">Nucleotide-binding</keyword>
<dbReference type="NCBIfam" id="TIGR01498">
    <property type="entry name" value="folK"/>
    <property type="match status" value="1"/>
</dbReference>
<dbReference type="InterPro" id="IPR000550">
    <property type="entry name" value="Hppk"/>
</dbReference>
<dbReference type="GO" id="GO:0003848">
    <property type="term" value="F:2-amino-4-hydroxy-6-hydroxymethyldihydropteridine diphosphokinase activity"/>
    <property type="evidence" value="ECO:0007669"/>
    <property type="project" value="UniProtKB-EC"/>
</dbReference>
<reference evidence="14" key="2">
    <citation type="journal article" date="2021" name="PeerJ">
        <title>Extensive microbial diversity within the chicken gut microbiome revealed by metagenomics and culture.</title>
        <authorList>
            <person name="Gilroy R."/>
            <person name="Ravi A."/>
            <person name="Getino M."/>
            <person name="Pursley I."/>
            <person name="Horton D.L."/>
            <person name="Alikhan N.F."/>
            <person name="Baker D."/>
            <person name="Gharbi K."/>
            <person name="Hall N."/>
            <person name="Watson M."/>
            <person name="Adriaenssens E.M."/>
            <person name="Foster-Nyarko E."/>
            <person name="Jarju S."/>
            <person name="Secka A."/>
            <person name="Antonio M."/>
            <person name="Oren A."/>
            <person name="Chaudhuri R.R."/>
            <person name="La Ragione R."/>
            <person name="Hildebrand F."/>
            <person name="Pallen M.J."/>
        </authorList>
    </citation>
    <scope>NUCLEOTIDE SEQUENCE</scope>
    <source>
        <strain evidence="14">B2-16538</strain>
    </source>
</reference>
<dbReference type="GO" id="GO:0005524">
    <property type="term" value="F:ATP binding"/>
    <property type="evidence" value="ECO:0007669"/>
    <property type="project" value="UniProtKB-KW"/>
</dbReference>
<reference evidence="14" key="1">
    <citation type="submission" date="2020-10" db="EMBL/GenBank/DDBJ databases">
        <authorList>
            <person name="Gilroy R."/>
        </authorList>
    </citation>
    <scope>NUCLEOTIDE SEQUENCE</scope>
    <source>
        <strain evidence="14">B2-16538</strain>
    </source>
</reference>
<evidence type="ECO:0000256" key="7">
    <source>
        <dbReference type="ARBA" id="ARBA00022777"/>
    </source>
</evidence>
<evidence type="ECO:0000256" key="9">
    <source>
        <dbReference type="ARBA" id="ARBA00022909"/>
    </source>
</evidence>
<dbReference type="Gene3D" id="3.30.70.560">
    <property type="entry name" value="7,8-Dihydro-6-hydroxymethylpterin-pyrophosphokinase HPPK"/>
    <property type="match status" value="1"/>
</dbReference>
<dbReference type="GO" id="GO:0046656">
    <property type="term" value="P:folic acid biosynthetic process"/>
    <property type="evidence" value="ECO:0007669"/>
    <property type="project" value="UniProtKB-KW"/>
</dbReference>
<accession>A0A9D9J4R8</accession>
<evidence type="ECO:0000313" key="14">
    <source>
        <dbReference type="EMBL" id="MBO8485354.1"/>
    </source>
</evidence>
<comment type="function">
    <text evidence="10">Catalyzes the transfer of pyrophosphate from adenosine triphosphate (ATP) to 6-hydroxymethyl-7,8-dihydropterin, an enzymatic step in folate biosynthesis pathway.</text>
</comment>
<sequence>MEEYPLYLGLGSNIGDRKGNIIEALARLDKALGCHYDAVSDLVETDPWGFEADEKFMNAVVRYIMPVPRGTSEYVGCVNAHADEARKILRICKDIEKSMGRTENVEYGPDGKRMYHSRIIDIDILMAGDWRIDEPDLKIPHPLMQERDFVMIPLRQIMDRK</sequence>
<evidence type="ECO:0000256" key="2">
    <source>
        <dbReference type="ARBA" id="ARBA00005810"/>
    </source>
</evidence>
<keyword evidence="8" id="KW-0067">ATP-binding</keyword>
<proteinExistence type="inferred from homology"/>
<dbReference type="EC" id="2.7.6.3" evidence="3"/>
<evidence type="ECO:0000313" key="15">
    <source>
        <dbReference type="Proteomes" id="UP000823750"/>
    </source>
</evidence>
<dbReference type="SUPFAM" id="SSF55083">
    <property type="entry name" value="6-hydroxymethyl-7,8-dihydropterin pyrophosphokinase, HPPK"/>
    <property type="match status" value="1"/>
</dbReference>
<dbReference type="PANTHER" id="PTHR43071">
    <property type="entry name" value="2-AMINO-4-HYDROXY-6-HYDROXYMETHYLDIHYDROPTERIDINE PYROPHOSPHOKINASE"/>
    <property type="match status" value="1"/>
</dbReference>
<evidence type="ECO:0000256" key="12">
    <source>
        <dbReference type="ARBA" id="ARBA00033413"/>
    </source>
</evidence>
<dbReference type="AlphaFoldDB" id="A0A9D9J4R8"/>
<feature type="domain" description="7,8-dihydro-6-hydroxymethylpterin-pyrophosphokinase" evidence="13">
    <location>
        <begin position="7"/>
        <end position="158"/>
    </location>
</feature>
<comment type="similarity">
    <text evidence="2">Belongs to the HPPK family.</text>
</comment>
<organism evidence="14 15">
    <name type="scientific">Candidatus Cryptobacteroides excrementavium</name>
    <dbReference type="NCBI Taxonomy" id="2840759"/>
    <lineage>
        <taxon>Bacteria</taxon>
        <taxon>Pseudomonadati</taxon>
        <taxon>Bacteroidota</taxon>
        <taxon>Bacteroidia</taxon>
        <taxon>Bacteroidales</taxon>
        <taxon>Candidatus Cryptobacteroides</taxon>
    </lineage>
</organism>
<dbReference type="GO" id="GO:0016301">
    <property type="term" value="F:kinase activity"/>
    <property type="evidence" value="ECO:0007669"/>
    <property type="project" value="UniProtKB-KW"/>
</dbReference>
<dbReference type="EMBL" id="JADILX010000052">
    <property type="protein sequence ID" value="MBO8485354.1"/>
    <property type="molecule type" value="Genomic_DNA"/>
</dbReference>
<evidence type="ECO:0000256" key="11">
    <source>
        <dbReference type="ARBA" id="ARBA00029766"/>
    </source>
</evidence>
<evidence type="ECO:0000256" key="4">
    <source>
        <dbReference type="ARBA" id="ARBA00016218"/>
    </source>
</evidence>
<keyword evidence="9" id="KW-0289">Folate biosynthesis</keyword>
<dbReference type="CDD" id="cd00483">
    <property type="entry name" value="HPPK"/>
    <property type="match status" value="1"/>
</dbReference>
<evidence type="ECO:0000256" key="6">
    <source>
        <dbReference type="ARBA" id="ARBA00022741"/>
    </source>
</evidence>
<comment type="pathway">
    <text evidence="1">Cofactor biosynthesis; tetrahydrofolate biosynthesis; 2-amino-4-hydroxy-6-hydroxymethyl-7,8-dihydropteridine diphosphate from 7,8-dihydroneopterin triphosphate: step 4/4.</text>
</comment>
<evidence type="ECO:0000256" key="1">
    <source>
        <dbReference type="ARBA" id="ARBA00005051"/>
    </source>
</evidence>
<evidence type="ECO:0000259" key="13">
    <source>
        <dbReference type="Pfam" id="PF01288"/>
    </source>
</evidence>
<dbReference type="Pfam" id="PF01288">
    <property type="entry name" value="HPPK"/>
    <property type="match status" value="1"/>
</dbReference>
<dbReference type="Proteomes" id="UP000823750">
    <property type="component" value="Unassembled WGS sequence"/>
</dbReference>
<name>A0A9D9J4R8_9BACT</name>
<gene>
    <name evidence="14" type="primary">folK</name>
    <name evidence="14" type="ORF">IAB78_02900</name>
</gene>
<keyword evidence="7" id="KW-0418">Kinase</keyword>
<protein>
    <recommendedName>
        <fullName evidence="4">2-amino-4-hydroxy-6-hydroxymethyldihydropteridine pyrophosphokinase</fullName>
        <ecNumber evidence="3">2.7.6.3</ecNumber>
    </recommendedName>
    <alternativeName>
        <fullName evidence="11">6-hydroxymethyl-7,8-dihydropterin pyrophosphokinase</fullName>
    </alternativeName>
    <alternativeName>
        <fullName evidence="12">7,8-dihydro-6-hydroxymethylpterin-pyrophosphokinase</fullName>
    </alternativeName>
</protein>
<dbReference type="InterPro" id="IPR035907">
    <property type="entry name" value="Hppk_sf"/>
</dbReference>
<comment type="caution">
    <text evidence="14">The sequence shown here is derived from an EMBL/GenBank/DDBJ whole genome shotgun (WGS) entry which is preliminary data.</text>
</comment>
<keyword evidence="5 14" id="KW-0808">Transferase</keyword>